<dbReference type="AlphaFoldDB" id="A0A2M9C4A8"/>
<reference evidence="1 2" key="1">
    <citation type="submission" date="2017-11" db="EMBL/GenBank/DDBJ databases">
        <title>Genomic Encyclopedia of Archaeal and Bacterial Type Strains, Phase II (KMG-II): From Individual Species to Whole Genera.</title>
        <authorList>
            <person name="Goeker M."/>
        </authorList>
    </citation>
    <scope>NUCLEOTIDE SEQUENCE [LARGE SCALE GENOMIC DNA]</scope>
    <source>
        <strain evidence="1 2">DSM 25625</strain>
    </source>
</reference>
<accession>A0A2M9C4A8</accession>
<proteinExistence type="predicted"/>
<dbReference type="RefSeq" id="WP_100343269.1">
    <property type="nucleotide sequence ID" value="NZ_PGFB01000001.1"/>
</dbReference>
<dbReference type="OrthoDB" id="4578191at2"/>
<evidence type="ECO:0000313" key="2">
    <source>
        <dbReference type="Proteomes" id="UP000230161"/>
    </source>
</evidence>
<comment type="caution">
    <text evidence="1">The sequence shown here is derived from an EMBL/GenBank/DDBJ whole genome shotgun (WGS) entry which is preliminary data.</text>
</comment>
<keyword evidence="2" id="KW-1185">Reference proteome</keyword>
<dbReference type="Proteomes" id="UP000230161">
    <property type="component" value="Unassembled WGS sequence"/>
</dbReference>
<organism evidence="1 2">
    <name type="scientific">Compostimonas suwonensis</name>
    <dbReference type="NCBI Taxonomy" id="1048394"/>
    <lineage>
        <taxon>Bacteria</taxon>
        <taxon>Bacillati</taxon>
        <taxon>Actinomycetota</taxon>
        <taxon>Actinomycetes</taxon>
        <taxon>Micrococcales</taxon>
        <taxon>Microbacteriaceae</taxon>
        <taxon>Compostimonas</taxon>
    </lineage>
</organism>
<gene>
    <name evidence="1" type="ORF">CLV54_0396</name>
</gene>
<sequence length="235" mass="22787">MTLTHIIPSLRRSIPEPLVADRWPEHTVASTTDVTIAGVSLIRLVELCDTPCVHTAAAVIPGTGGRPSPTADMSVVVSTVLSVERSPDGLVVVIDAEPGECDANLAETRLLGRVSTAKGVPVRLSGERADAATAARSAGVGVGADAGAAVGAGGVLSAGAALGAGSGAAPGAGAALGAGVAPGAGVALAELPVDLRPGDLVAFPCRGVTCHRAIAGPAHHADAAAIRPALVGAAL</sequence>
<dbReference type="EMBL" id="PGFB01000001">
    <property type="protein sequence ID" value="PJJ65364.1"/>
    <property type="molecule type" value="Genomic_DNA"/>
</dbReference>
<name>A0A2M9C4A8_9MICO</name>
<protein>
    <submittedName>
        <fullName evidence="1">Uncharacterized protein</fullName>
    </submittedName>
</protein>
<evidence type="ECO:0000313" key="1">
    <source>
        <dbReference type="EMBL" id="PJJ65364.1"/>
    </source>
</evidence>